<keyword evidence="2" id="KW-1185">Reference proteome</keyword>
<comment type="caution">
    <text evidence="1">The sequence shown here is derived from an EMBL/GenBank/DDBJ whole genome shotgun (WGS) entry which is preliminary data.</text>
</comment>
<gene>
    <name evidence="1" type="ORF">RN001_004427</name>
</gene>
<dbReference type="AlphaFoldDB" id="A0AAN7PBL7"/>
<organism evidence="1 2">
    <name type="scientific">Aquatica leii</name>
    <dbReference type="NCBI Taxonomy" id="1421715"/>
    <lineage>
        <taxon>Eukaryota</taxon>
        <taxon>Metazoa</taxon>
        <taxon>Ecdysozoa</taxon>
        <taxon>Arthropoda</taxon>
        <taxon>Hexapoda</taxon>
        <taxon>Insecta</taxon>
        <taxon>Pterygota</taxon>
        <taxon>Neoptera</taxon>
        <taxon>Endopterygota</taxon>
        <taxon>Coleoptera</taxon>
        <taxon>Polyphaga</taxon>
        <taxon>Elateriformia</taxon>
        <taxon>Elateroidea</taxon>
        <taxon>Lampyridae</taxon>
        <taxon>Luciolinae</taxon>
        <taxon>Aquatica</taxon>
    </lineage>
</organism>
<evidence type="ECO:0000313" key="2">
    <source>
        <dbReference type="Proteomes" id="UP001353858"/>
    </source>
</evidence>
<sequence length="212" mass="24544">MTYATVNWTIKREHENVPQVIISTVVQDIASAASGRLPNLSTIKRTIRRVRVRISNTTTLPTSISDIELPEEYKKTEKGNNFLEFDWGNDDDRFLIFGTELNLQLLTNSRHWFMDGTFRTVPSLFYQLYSVHGFQDRLSVPLIYVLLPNKSIQQNGLKERYDTDPEFSLRMRYLSALAFVPVAHVTEALNQLTDSDIFPEESQNVIDYFEDT</sequence>
<evidence type="ECO:0000313" key="1">
    <source>
        <dbReference type="EMBL" id="KAK4881108.1"/>
    </source>
</evidence>
<protein>
    <submittedName>
        <fullName evidence="1">Uncharacterized protein</fullName>
    </submittedName>
</protein>
<dbReference type="Proteomes" id="UP001353858">
    <property type="component" value="Unassembled WGS sequence"/>
</dbReference>
<reference evidence="2" key="1">
    <citation type="submission" date="2023-01" db="EMBL/GenBank/DDBJ databases">
        <title>Key to firefly adult light organ development and bioluminescence: homeobox transcription factors regulate luciferase expression and transportation to peroxisome.</title>
        <authorList>
            <person name="Fu X."/>
        </authorList>
    </citation>
    <scope>NUCLEOTIDE SEQUENCE [LARGE SCALE GENOMIC DNA]</scope>
</reference>
<name>A0AAN7PBL7_9COLE</name>
<proteinExistence type="predicted"/>
<dbReference type="EMBL" id="JARPUR010000002">
    <property type="protein sequence ID" value="KAK4881108.1"/>
    <property type="molecule type" value="Genomic_DNA"/>
</dbReference>
<accession>A0AAN7PBL7</accession>